<evidence type="ECO:0000313" key="8">
    <source>
        <dbReference type="Proteomes" id="UP000520814"/>
    </source>
</evidence>
<organism evidence="7 8">
    <name type="scientific">Armatimonas rosea</name>
    <dbReference type="NCBI Taxonomy" id="685828"/>
    <lineage>
        <taxon>Bacteria</taxon>
        <taxon>Bacillati</taxon>
        <taxon>Armatimonadota</taxon>
        <taxon>Armatimonadia</taxon>
        <taxon>Armatimonadales</taxon>
        <taxon>Armatimonadaceae</taxon>
        <taxon>Armatimonas</taxon>
    </lineage>
</organism>
<accession>A0A7W9SP75</accession>
<dbReference type="GO" id="GO:0009247">
    <property type="term" value="P:glycolipid biosynthetic process"/>
    <property type="evidence" value="ECO:0007669"/>
    <property type="project" value="UniProtKB-ARBA"/>
</dbReference>
<dbReference type="EC" id="2.3.1.241" evidence="7"/>
<evidence type="ECO:0000256" key="5">
    <source>
        <dbReference type="ARBA" id="ARBA00023136"/>
    </source>
</evidence>
<protein>
    <submittedName>
        <fullName evidence="7">KDO2-lipid IV(A) lauroyltransferase</fullName>
        <ecNumber evidence="7">2.3.1.241</ecNumber>
    </submittedName>
</protein>
<proteinExistence type="predicted"/>
<evidence type="ECO:0000256" key="4">
    <source>
        <dbReference type="ARBA" id="ARBA00022679"/>
    </source>
</evidence>
<keyword evidence="3" id="KW-0997">Cell inner membrane</keyword>
<reference evidence="7 8" key="1">
    <citation type="submission" date="2020-08" db="EMBL/GenBank/DDBJ databases">
        <title>Genomic Encyclopedia of Type Strains, Phase IV (KMG-IV): sequencing the most valuable type-strain genomes for metagenomic binning, comparative biology and taxonomic classification.</title>
        <authorList>
            <person name="Goeker M."/>
        </authorList>
    </citation>
    <scope>NUCLEOTIDE SEQUENCE [LARGE SCALE GENOMIC DNA]</scope>
    <source>
        <strain evidence="7 8">DSM 23562</strain>
    </source>
</reference>
<evidence type="ECO:0000256" key="1">
    <source>
        <dbReference type="ARBA" id="ARBA00004533"/>
    </source>
</evidence>
<dbReference type="PANTHER" id="PTHR30606:SF10">
    <property type="entry name" value="PHOSPHATIDYLINOSITOL MANNOSIDE ACYLTRANSFERASE"/>
    <property type="match status" value="1"/>
</dbReference>
<evidence type="ECO:0000256" key="2">
    <source>
        <dbReference type="ARBA" id="ARBA00022475"/>
    </source>
</evidence>
<dbReference type="PIRSF" id="PIRSF026649">
    <property type="entry name" value="MsbB"/>
    <property type="match status" value="1"/>
</dbReference>
<dbReference type="InterPro" id="IPR004960">
    <property type="entry name" value="LipA_acyltrans"/>
</dbReference>
<dbReference type="Pfam" id="PF03279">
    <property type="entry name" value="Lip_A_acyltrans"/>
    <property type="match status" value="1"/>
</dbReference>
<keyword evidence="8" id="KW-1185">Reference proteome</keyword>
<evidence type="ECO:0000313" key="7">
    <source>
        <dbReference type="EMBL" id="MBB6050216.1"/>
    </source>
</evidence>
<dbReference type="Proteomes" id="UP000520814">
    <property type="component" value="Unassembled WGS sequence"/>
</dbReference>
<keyword evidence="4 7" id="KW-0808">Transferase</keyword>
<evidence type="ECO:0000256" key="3">
    <source>
        <dbReference type="ARBA" id="ARBA00022519"/>
    </source>
</evidence>
<dbReference type="GO" id="GO:0008913">
    <property type="term" value="F:Kdo2-lipid IVA acyltransferase activity"/>
    <property type="evidence" value="ECO:0007669"/>
    <property type="project" value="UniProtKB-EC"/>
</dbReference>
<keyword evidence="5" id="KW-0472">Membrane</keyword>
<dbReference type="RefSeq" id="WP_184194758.1">
    <property type="nucleotide sequence ID" value="NZ_JACHGW010000002.1"/>
</dbReference>
<name>A0A7W9SP75_ARMRO</name>
<gene>
    <name evidence="7" type="ORF">HNQ39_002007</name>
</gene>
<evidence type="ECO:0000256" key="6">
    <source>
        <dbReference type="ARBA" id="ARBA00023315"/>
    </source>
</evidence>
<dbReference type="EMBL" id="JACHGW010000002">
    <property type="protein sequence ID" value="MBB6050216.1"/>
    <property type="molecule type" value="Genomic_DNA"/>
</dbReference>
<comment type="caution">
    <text evidence="7">The sequence shown here is derived from an EMBL/GenBank/DDBJ whole genome shotgun (WGS) entry which is preliminary data.</text>
</comment>
<dbReference type="AlphaFoldDB" id="A0A7W9SP75"/>
<keyword evidence="2" id="KW-1003">Cell membrane</keyword>
<comment type="subcellular location">
    <subcellularLocation>
        <location evidence="1">Cell inner membrane</location>
    </subcellularLocation>
</comment>
<keyword evidence="6 7" id="KW-0012">Acyltransferase</keyword>
<dbReference type="CDD" id="cd07984">
    <property type="entry name" value="LPLAT_LABLAT-like"/>
    <property type="match status" value="1"/>
</dbReference>
<dbReference type="PANTHER" id="PTHR30606">
    <property type="entry name" value="LIPID A BIOSYNTHESIS LAUROYL ACYLTRANSFERASE"/>
    <property type="match status" value="1"/>
</dbReference>
<sequence>MTRSTLVFQRFLAHTLERLGDKVGRMSREKALRLGERLGRLGFRAVKRSRTTALRNLNLIYGDSLTEAQRLTLTRKVFEHFGRVTLDFYRSAMRGDDTILEMVTEIEGWEHTQDALAAGKGIIGVCGHLGNFEIFARYAAKCGVPLTVVARDPNDPVFGATVKKIRASGGYEIVSKGGASVRKLFVALKKGQAIAILPDQNSGDVFVPFLGVPAGTVSGPATLALKTGAPIMPCYCVMKPDTSYKIVIHAPLWPQEGESEASLMARINVALEEGIRAYPEQYLWLHNRWKSAFDDKNAAHWPAGYDRAALKAKWQS</sequence>
<dbReference type="GO" id="GO:0005886">
    <property type="term" value="C:plasma membrane"/>
    <property type="evidence" value="ECO:0007669"/>
    <property type="project" value="UniProtKB-SubCell"/>
</dbReference>